<evidence type="ECO:0000313" key="1">
    <source>
        <dbReference type="EMBL" id="TQE07165.1"/>
    </source>
</evidence>
<name>A0A540N7X7_MALBA</name>
<proteinExistence type="predicted"/>
<sequence>MTKAKANMMIALENLTCVQFSKIGSMIYQRYIWLLPDWIIEERVMMHTGRLYRVYYDPP</sequence>
<dbReference type="Proteomes" id="UP000315295">
    <property type="component" value="Unassembled WGS sequence"/>
</dbReference>
<organism evidence="1 2">
    <name type="scientific">Malus baccata</name>
    <name type="common">Siberian crab apple</name>
    <name type="synonym">Pyrus baccata</name>
    <dbReference type="NCBI Taxonomy" id="106549"/>
    <lineage>
        <taxon>Eukaryota</taxon>
        <taxon>Viridiplantae</taxon>
        <taxon>Streptophyta</taxon>
        <taxon>Embryophyta</taxon>
        <taxon>Tracheophyta</taxon>
        <taxon>Spermatophyta</taxon>
        <taxon>Magnoliopsida</taxon>
        <taxon>eudicotyledons</taxon>
        <taxon>Gunneridae</taxon>
        <taxon>Pentapetalae</taxon>
        <taxon>rosids</taxon>
        <taxon>fabids</taxon>
        <taxon>Rosales</taxon>
        <taxon>Rosaceae</taxon>
        <taxon>Amygdaloideae</taxon>
        <taxon>Maleae</taxon>
        <taxon>Malus</taxon>
    </lineage>
</organism>
<dbReference type="EMBL" id="VIEB01000090">
    <property type="protein sequence ID" value="TQE07165.1"/>
    <property type="molecule type" value="Genomic_DNA"/>
</dbReference>
<keyword evidence="2" id="KW-1185">Reference proteome</keyword>
<gene>
    <name evidence="1" type="ORF">C1H46_007218</name>
</gene>
<dbReference type="AlphaFoldDB" id="A0A540N7X7"/>
<protein>
    <submittedName>
        <fullName evidence="1">Uncharacterized protein</fullName>
    </submittedName>
</protein>
<accession>A0A540N7X7</accession>
<reference evidence="1 2" key="1">
    <citation type="journal article" date="2019" name="G3 (Bethesda)">
        <title>Sequencing of a Wild Apple (Malus baccata) Genome Unravels the Differences Between Cultivated and Wild Apple Species Regarding Disease Resistance and Cold Tolerance.</title>
        <authorList>
            <person name="Chen X."/>
        </authorList>
    </citation>
    <scope>NUCLEOTIDE SEQUENCE [LARGE SCALE GENOMIC DNA]</scope>
    <source>
        <strain evidence="2">cv. Shandingzi</strain>
        <tissue evidence="1">Leaves</tissue>
    </source>
</reference>
<comment type="caution">
    <text evidence="1">The sequence shown here is derived from an EMBL/GenBank/DDBJ whole genome shotgun (WGS) entry which is preliminary data.</text>
</comment>
<evidence type="ECO:0000313" key="2">
    <source>
        <dbReference type="Proteomes" id="UP000315295"/>
    </source>
</evidence>